<dbReference type="Proteomes" id="UP000095780">
    <property type="component" value="Unassembled WGS sequence"/>
</dbReference>
<evidence type="ECO:0000313" key="2">
    <source>
        <dbReference type="Proteomes" id="UP000095780"/>
    </source>
</evidence>
<evidence type="ECO:0000313" key="1">
    <source>
        <dbReference type="EMBL" id="CUQ82642.1"/>
    </source>
</evidence>
<gene>
    <name evidence="1" type="ORF">ERS852492_01003</name>
</gene>
<protein>
    <submittedName>
        <fullName evidence="1">Uncharacterized protein</fullName>
    </submittedName>
</protein>
<dbReference type="AlphaFoldDB" id="A0A174Z9E4"/>
<dbReference type="EMBL" id="CZBV01000003">
    <property type="protein sequence ID" value="CUQ82642.1"/>
    <property type="molecule type" value="Genomic_DNA"/>
</dbReference>
<name>A0A174Z9E4_9FIRM</name>
<organism evidence="1 2">
    <name type="scientific">Lachnospira eligens</name>
    <dbReference type="NCBI Taxonomy" id="39485"/>
    <lineage>
        <taxon>Bacteria</taxon>
        <taxon>Bacillati</taxon>
        <taxon>Bacillota</taxon>
        <taxon>Clostridia</taxon>
        <taxon>Lachnospirales</taxon>
        <taxon>Lachnospiraceae</taxon>
        <taxon>Lachnospira</taxon>
    </lineage>
</organism>
<proteinExistence type="predicted"/>
<reference evidence="1 2" key="1">
    <citation type="submission" date="2015-09" db="EMBL/GenBank/DDBJ databases">
        <authorList>
            <consortium name="Pathogen Informatics"/>
        </authorList>
    </citation>
    <scope>NUCLEOTIDE SEQUENCE [LARGE SCALE GENOMIC DNA]</scope>
    <source>
        <strain evidence="1 2">2789STDY5834878</strain>
    </source>
</reference>
<sequence>MSDLDDNYDEDYRKLRDLIFYISIVIFSDLLNLKDNDND</sequence>
<accession>A0A174Z9E4</accession>